<evidence type="ECO:0000259" key="2">
    <source>
        <dbReference type="PROSITE" id="PS50943"/>
    </source>
</evidence>
<dbReference type="Gene3D" id="1.10.260.40">
    <property type="entry name" value="lambda repressor-like DNA-binding domains"/>
    <property type="match status" value="1"/>
</dbReference>
<protein>
    <recommendedName>
        <fullName evidence="2">HTH cro/C1-type domain-containing protein</fullName>
    </recommendedName>
</protein>
<keyword evidence="1" id="KW-0238">DNA-binding</keyword>
<evidence type="ECO:0000256" key="1">
    <source>
        <dbReference type="ARBA" id="ARBA00023125"/>
    </source>
</evidence>
<gene>
    <name evidence="3" type="ORF">BP422_22085</name>
</gene>
<dbReference type="Proteomes" id="UP000197781">
    <property type="component" value="Chromosome"/>
</dbReference>
<reference evidence="3 4" key="1">
    <citation type="submission" date="2016-11" db="EMBL/GenBank/DDBJ databases">
        <authorList>
            <person name="Jaros S."/>
            <person name="Januszkiewicz K."/>
            <person name="Wedrychowicz H."/>
        </authorList>
    </citation>
    <scope>NUCLEOTIDE SEQUENCE [LARGE SCALE GENOMIC DNA]</scope>
    <source>
        <strain evidence="3 4">NF2</strain>
    </source>
</reference>
<dbReference type="GO" id="GO:0005829">
    <property type="term" value="C:cytosol"/>
    <property type="evidence" value="ECO:0007669"/>
    <property type="project" value="TreeGrafter"/>
</dbReference>
<dbReference type="GO" id="GO:0003700">
    <property type="term" value="F:DNA-binding transcription factor activity"/>
    <property type="evidence" value="ECO:0007669"/>
    <property type="project" value="TreeGrafter"/>
</dbReference>
<dbReference type="SMART" id="SM00530">
    <property type="entry name" value="HTH_XRE"/>
    <property type="match status" value="1"/>
</dbReference>
<proteinExistence type="predicted"/>
<dbReference type="SUPFAM" id="SSF47413">
    <property type="entry name" value="lambda repressor-like DNA-binding domains"/>
    <property type="match status" value="1"/>
</dbReference>
<sequence length="108" mass="12437">MDDIGARIKYIRKINNMIQIDFAALIGIAQGTLSEIEKGKLKPSVDTLYELKKHFCVDLNWLVIGAVESSDLNVFENELLRKTRELDLDCQKEVAAFIDFKLNRKEHK</sequence>
<dbReference type="CDD" id="cd00093">
    <property type="entry name" value="HTH_XRE"/>
    <property type="match status" value="1"/>
</dbReference>
<feature type="domain" description="HTH cro/C1-type" evidence="2">
    <location>
        <begin position="8"/>
        <end position="62"/>
    </location>
</feature>
<dbReference type="PANTHER" id="PTHR46797">
    <property type="entry name" value="HTH-TYPE TRANSCRIPTIONAL REGULATOR"/>
    <property type="match status" value="1"/>
</dbReference>
<dbReference type="InterPro" id="IPR001387">
    <property type="entry name" value="Cro/C1-type_HTH"/>
</dbReference>
<dbReference type="PANTHER" id="PTHR46797:SF1">
    <property type="entry name" value="METHYLPHOSPHONATE SYNTHASE"/>
    <property type="match status" value="1"/>
</dbReference>
<dbReference type="PROSITE" id="PS50943">
    <property type="entry name" value="HTH_CROC1"/>
    <property type="match status" value="1"/>
</dbReference>
<dbReference type="GO" id="GO:0003677">
    <property type="term" value="F:DNA binding"/>
    <property type="evidence" value="ECO:0007669"/>
    <property type="project" value="UniProtKB-KW"/>
</dbReference>
<dbReference type="InterPro" id="IPR010982">
    <property type="entry name" value="Lambda_DNA-bd_dom_sf"/>
</dbReference>
<name>A0A220MLJ9_9BACL</name>
<dbReference type="AlphaFoldDB" id="A0A220MLJ9"/>
<dbReference type="EMBL" id="CP018145">
    <property type="protein sequence ID" value="ASJ55998.1"/>
    <property type="molecule type" value="Genomic_DNA"/>
</dbReference>
<accession>A0A220MLJ9</accession>
<organism evidence="3 4">
    <name type="scientific">Brevibacillus formosus</name>
    <dbReference type="NCBI Taxonomy" id="54913"/>
    <lineage>
        <taxon>Bacteria</taxon>
        <taxon>Bacillati</taxon>
        <taxon>Bacillota</taxon>
        <taxon>Bacilli</taxon>
        <taxon>Bacillales</taxon>
        <taxon>Paenibacillaceae</taxon>
        <taxon>Brevibacillus</taxon>
    </lineage>
</organism>
<evidence type="ECO:0000313" key="3">
    <source>
        <dbReference type="EMBL" id="ASJ55998.1"/>
    </source>
</evidence>
<dbReference type="InterPro" id="IPR050807">
    <property type="entry name" value="TransReg_Diox_bact_type"/>
</dbReference>
<evidence type="ECO:0000313" key="4">
    <source>
        <dbReference type="Proteomes" id="UP000197781"/>
    </source>
</evidence>
<dbReference type="KEGG" id="bfm:BP422_22085"/>
<dbReference type="Pfam" id="PF01381">
    <property type="entry name" value="HTH_3"/>
    <property type="match status" value="1"/>
</dbReference>
<dbReference type="RefSeq" id="WP_088909613.1">
    <property type="nucleotide sequence ID" value="NZ_CP018145.1"/>
</dbReference>